<feature type="transmembrane region" description="Helical" evidence="6">
    <location>
        <begin position="229"/>
        <end position="249"/>
    </location>
</feature>
<evidence type="ECO:0000313" key="9">
    <source>
        <dbReference type="Proteomes" id="UP000199584"/>
    </source>
</evidence>
<dbReference type="PANTHER" id="PTHR35007:SF1">
    <property type="entry name" value="PILUS ASSEMBLY PROTEIN"/>
    <property type="match status" value="1"/>
</dbReference>
<keyword evidence="3 6" id="KW-0812">Transmembrane</keyword>
<evidence type="ECO:0000256" key="4">
    <source>
        <dbReference type="ARBA" id="ARBA00022989"/>
    </source>
</evidence>
<keyword evidence="5 6" id="KW-0472">Membrane</keyword>
<reference evidence="9" key="1">
    <citation type="submission" date="2016-10" db="EMBL/GenBank/DDBJ databases">
        <authorList>
            <person name="Varghese N."/>
            <person name="Submissions S."/>
        </authorList>
    </citation>
    <scope>NUCLEOTIDE SEQUENCE [LARGE SCALE GENOMIC DNA]</scope>
    <source>
        <strain evidence="9">DSM 3669</strain>
    </source>
</reference>
<evidence type="ECO:0000256" key="1">
    <source>
        <dbReference type="ARBA" id="ARBA00004651"/>
    </source>
</evidence>
<dbReference type="STRING" id="39060.SAMN05660706_11423"/>
<feature type="domain" description="Type II secretion system protein GspF" evidence="7">
    <location>
        <begin position="123"/>
        <end position="248"/>
    </location>
</feature>
<keyword evidence="2" id="KW-1003">Cell membrane</keyword>
<dbReference type="InterPro" id="IPR018076">
    <property type="entry name" value="T2SS_GspF_dom"/>
</dbReference>
<feature type="transmembrane region" description="Helical" evidence="6">
    <location>
        <begin position="67"/>
        <end position="96"/>
    </location>
</feature>
<organism evidence="8 9">
    <name type="scientific">Desulfoscipio geothermicus DSM 3669</name>
    <dbReference type="NCBI Taxonomy" id="1121426"/>
    <lineage>
        <taxon>Bacteria</taxon>
        <taxon>Bacillati</taxon>
        <taxon>Bacillota</taxon>
        <taxon>Clostridia</taxon>
        <taxon>Eubacteriales</taxon>
        <taxon>Desulfallaceae</taxon>
        <taxon>Desulfoscipio</taxon>
    </lineage>
</organism>
<dbReference type="EMBL" id="FOYM01000014">
    <property type="protein sequence ID" value="SFR07011.1"/>
    <property type="molecule type" value="Genomic_DNA"/>
</dbReference>
<sequence length="290" mass="32631">MLVFLLCVSVFLSILCLGAGIIYRGRTSIFKEMLFGKTSRSNNKSNFWDNVWRLEEYSHNREEVQKVAILSAAVGIVLGFAINGYLSIVFGILGVITVPRLFIQFKNEQTQKAFEKQLPRVTTTLAVCARTGTLYDGFKHIANEFPAPAGTVFQYIVDGVDHGFTAHQAIEKAIAEFNLPDLKELAQTVRVISELGGGENTGEILESAAEHVRFRERYMMQVKANVSEIKYTALLAHIFPLGLFLLLLMDRQGVHWQTLHENPTIYLVGTVIVVICWSITQYMIKQARNL</sequence>
<evidence type="ECO:0000313" key="8">
    <source>
        <dbReference type="EMBL" id="SFR07011.1"/>
    </source>
</evidence>
<evidence type="ECO:0000256" key="5">
    <source>
        <dbReference type="ARBA" id="ARBA00023136"/>
    </source>
</evidence>
<evidence type="ECO:0000259" key="7">
    <source>
        <dbReference type="Pfam" id="PF00482"/>
    </source>
</evidence>
<dbReference type="PANTHER" id="PTHR35007">
    <property type="entry name" value="INTEGRAL MEMBRANE PROTEIN-RELATED"/>
    <property type="match status" value="1"/>
</dbReference>
<name>A0A1I6DNQ2_9FIRM</name>
<evidence type="ECO:0000256" key="6">
    <source>
        <dbReference type="SAM" id="Phobius"/>
    </source>
</evidence>
<proteinExistence type="predicted"/>
<evidence type="ECO:0000256" key="3">
    <source>
        <dbReference type="ARBA" id="ARBA00022692"/>
    </source>
</evidence>
<evidence type="ECO:0000256" key="2">
    <source>
        <dbReference type="ARBA" id="ARBA00022475"/>
    </source>
</evidence>
<comment type="subcellular location">
    <subcellularLocation>
        <location evidence="1">Cell membrane</location>
        <topology evidence="1">Multi-pass membrane protein</topology>
    </subcellularLocation>
</comment>
<keyword evidence="9" id="KW-1185">Reference proteome</keyword>
<accession>A0A1I6DNQ2</accession>
<dbReference type="GO" id="GO:0005886">
    <property type="term" value="C:plasma membrane"/>
    <property type="evidence" value="ECO:0007669"/>
    <property type="project" value="UniProtKB-SubCell"/>
</dbReference>
<protein>
    <submittedName>
        <fullName evidence="8">Flp pilus assembly protein TadB</fullName>
    </submittedName>
</protein>
<feature type="transmembrane region" description="Helical" evidence="6">
    <location>
        <begin position="264"/>
        <end position="284"/>
    </location>
</feature>
<dbReference type="Pfam" id="PF00482">
    <property type="entry name" value="T2SSF"/>
    <property type="match status" value="1"/>
</dbReference>
<dbReference type="RefSeq" id="WP_092483446.1">
    <property type="nucleotide sequence ID" value="NZ_FOYM01000014.1"/>
</dbReference>
<gene>
    <name evidence="8" type="ORF">SAMN05660706_11423</name>
</gene>
<dbReference type="Proteomes" id="UP000199584">
    <property type="component" value="Unassembled WGS sequence"/>
</dbReference>
<keyword evidence="4 6" id="KW-1133">Transmembrane helix</keyword>
<dbReference type="OrthoDB" id="1808935at2"/>
<dbReference type="AlphaFoldDB" id="A0A1I6DNQ2"/>